<dbReference type="OrthoDB" id="5416037at2759"/>
<dbReference type="PANTHER" id="PTHR34502">
    <property type="entry name" value="DUF6594 DOMAIN-CONTAINING PROTEIN-RELATED"/>
    <property type="match status" value="1"/>
</dbReference>
<feature type="region of interest" description="Disordered" evidence="1">
    <location>
        <begin position="1"/>
        <end position="53"/>
    </location>
</feature>
<organism evidence="3 4">
    <name type="scientific">Cyphellophora attinorum</name>
    <dbReference type="NCBI Taxonomy" id="1664694"/>
    <lineage>
        <taxon>Eukaryota</taxon>
        <taxon>Fungi</taxon>
        <taxon>Dikarya</taxon>
        <taxon>Ascomycota</taxon>
        <taxon>Pezizomycotina</taxon>
        <taxon>Eurotiomycetes</taxon>
        <taxon>Chaetothyriomycetidae</taxon>
        <taxon>Chaetothyriales</taxon>
        <taxon>Cyphellophoraceae</taxon>
        <taxon>Cyphellophora</taxon>
    </lineage>
</organism>
<dbReference type="VEuPathDB" id="FungiDB:AB675_3808"/>
<dbReference type="PANTHER" id="PTHR34502:SF5">
    <property type="entry name" value="DUF6594 DOMAIN-CONTAINING PROTEIN"/>
    <property type="match status" value="1"/>
</dbReference>
<name>A0A0N1NW44_9EURO</name>
<dbReference type="GeneID" id="28735771"/>
<dbReference type="STRING" id="1664694.A0A0N1NW44"/>
<dbReference type="RefSeq" id="XP_017994888.1">
    <property type="nucleotide sequence ID" value="XM_018143891.1"/>
</dbReference>
<dbReference type="EMBL" id="LFJN01000047">
    <property type="protein sequence ID" value="KPI34925.1"/>
    <property type="molecule type" value="Genomic_DNA"/>
</dbReference>
<accession>A0A0N1NW44</accession>
<feature type="domain" description="DUF6594" evidence="2">
    <location>
        <begin position="166"/>
        <end position="340"/>
    </location>
</feature>
<proteinExistence type="predicted"/>
<keyword evidence="4" id="KW-1185">Reference proteome</keyword>
<sequence>MPPLEELPQDPDQNEEGAEPVDVFEFLVDEAQPGTAEAVHQPECDEDDEPAPVPYPDDAVHERDFNSDSGIFMDEASLFRGKLSGHGHIHAASEDEYTRDVHTTLEYPPVPRPQYRTPHPDELYQADARGRRPFEAAYVESPAQTYWTPPPSVFTEAGAFPTRHDQLAAQYADMDRPPLFRMFRKVKYRILLYLQDQIMNLENELDRLESYCQSRRHSVDSMAPEAVHDPDRAPPYYGFDAHAAKVDLMHRLQVVMDQYYKTLSDIERWQERGPTSVDPADVKAFKAQLMRQGKDYNAAHTTSRLRFLDEPEDLIRLGRAPQQPPHLPLALFLLPIIGKVGFRRKTGHHWAHARILFILDHQGKLNEKHWDDNG</sequence>
<evidence type="ECO:0000313" key="4">
    <source>
        <dbReference type="Proteomes" id="UP000038010"/>
    </source>
</evidence>
<reference evidence="3 4" key="1">
    <citation type="submission" date="2015-06" db="EMBL/GenBank/DDBJ databases">
        <title>Draft genome of the ant-associated black yeast Phialophora attae CBS 131958.</title>
        <authorList>
            <person name="Moreno L.F."/>
            <person name="Stielow B.J."/>
            <person name="de Hoog S."/>
            <person name="Vicente V.A."/>
            <person name="Weiss V.A."/>
            <person name="de Vries M."/>
            <person name="Cruz L.M."/>
            <person name="Souza E.M."/>
        </authorList>
    </citation>
    <scope>NUCLEOTIDE SEQUENCE [LARGE SCALE GENOMIC DNA]</scope>
    <source>
        <strain evidence="3 4">CBS 131958</strain>
    </source>
</reference>
<dbReference type="Proteomes" id="UP000038010">
    <property type="component" value="Unassembled WGS sequence"/>
</dbReference>
<protein>
    <recommendedName>
        <fullName evidence="2">DUF6594 domain-containing protein</fullName>
    </recommendedName>
</protein>
<evidence type="ECO:0000259" key="2">
    <source>
        <dbReference type="Pfam" id="PF20237"/>
    </source>
</evidence>
<evidence type="ECO:0000256" key="1">
    <source>
        <dbReference type="SAM" id="MobiDB-lite"/>
    </source>
</evidence>
<feature type="compositionally biased region" description="Acidic residues" evidence="1">
    <location>
        <begin position="7"/>
        <end position="19"/>
    </location>
</feature>
<gene>
    <name evidence="3" type="ORF">AB675_3808</name>
</gene>
<dbReference type="InterPro" id="IPR046529">
    <property type="entry name" value="DUF6594"/>
</dbReference>
<evidence type="ECO:0000313" key="3">
    <source>
        <dbReference type="EMBL" id="KPI34925.1"/>
    </source>
</evidence>
<comment type="caution">
    <text evidence="3">The sequence shown here is derived from an EMBL/GenBank/DDBJ whole genome shotgun (WGS) entry which is preliminary data.</text>
</comment>
<dbReference type="Pfam" id="PF20237">
    <property type="entry name" value="DUF6594"/>
    <property type="match status" value="1"/>
</dbReference>
<dbReference type="AlphaFoldDB" id="A0A0N1NW44"/>